<dbReference type="RefSeq" id="WP_154546916.1">
    <property type="nucleotide sequence ID" value="NZ_VUMX01000001.1"/>
</dbReference>
<name>A0A6A8MCS4_9LACO</name>
<accession>A0A6A8MCS4</accession>
<keyword evidence="2" id="KW-1185">Reference proteome</keyword>
<dbReference type="EMBL" id="VUMX01000001">
    <property type="protein sequence ID" value="MST86267.1"/>
    <property type="molecule type" value="Genomic_DNA"/>
</dbReference>
<proteinExistence type="predicted"/>
<evidence type="ECO:0000313" key="2">
    <source>
        <dbReference type="Proteomes" id="UP000438120"/>
    </source>
</evidence>
<sequence>MYKVIAIKEYEFTRDIMVESQKSKQQYTVFDDSDLIGNDQFSFVKEQEIYDCKIGILYEVNHSGKKFYVLSREKVGKMNLFRVANSDGDNFYLPATTDVKIGSQIKLIVKRYDLLSVNNVINDRAL</sequence>
<organism evidence="1 2">
    <name type="scientific">Lactobacillus porci</name>
    <dbReference type="NCBI Taxonomy" id="2012477"/>
    <lineage>
        <taxon>Bacteria</taxon>
        <taxon>Bacillati</taxon>
        <taxon>Bacillota</taxon>
        <taxon>Bacilli</taxon>
        <taxon>Lactobacillales</taxon>
        <taxon>Lactobacillaceae</taxon>
        <taxon>Lactobacillus</taxon>
    </lineage>
</organism>
<evidence type="ECO:0000313" key="1">
    <source>
        <dbReference type="EMBL" id="MST86267.1"/>
    </source>
</evidence>
<dbReference type="Proteomes" id="UP000438120">
    <property type="component" value="Unassembled WGS sequence"/>
</dbReference>
<protein>
    <submittedName>
        <fullName evidence="1">Uncharacterized protein</fullName>
    </submittedName>
</protein>
<comment type="caution">
    <text evidence="1">The sequence shown here is derived from an EMBL/GenBank/DDBJ whole genome shotgun (WGS) entry which is preliminary data.</text>
</comment>
<reference evidence="1 2" key="1">
    <citation type="submission" date="2019-08" db="EMBL/GenBank/DDBJ databases">
        <title>In-depth cultivation of the pig gut microbiome towards novel bacterial diversity and tailored functional studies.</title>
        <authorList>
            <person name="Wylensek D."/>
            <person name="Hitch T.C.A."/>
            <person name="Clavel T."/>
        </authorList>
    </citation>
    <scope>NUCLEOTIDE SEQUENCE [LARGE SCALE GENOMIC DNA]</scope>
    <source>
        <strain evidence="1 2">Bifido-178-WT-2B</strain>
    </source>
</reference>
<gene>
    <name evidence="1" type="ORF">FYJ62_01035</name>
</gene>
<dbReference type="AlphaFoldDB" id="A0A6A8MCS4"/>